<evidence type="ECO:0000313" key="6">
    <source>
        <dbReference type="Proteomes" id="UP000198856"/>
    </source>
</evidence>
<evidence type="ECO:0000313" key="5">
    <source>
        <dbReference type="EMBL" id="SDJ64129.1"/>
    </source>
</evidence>
<dbReference type="GO" id="GO:0016151">
    <property type="term" value="F:nickel cation binding"/>
    <property type="evidence" value="ECO:0007669"/>
    <property type="project" value="UniProtKB-UniRule"/>
</dbReference>
<dbReference type="GO" id="GO:0008270">
    <property type="term" value="F:zinc ion binding"/>
    <property type="evidence" value="ECO:0007669"/>
    <property type="project" value="UniProtKB-UniRule"/>
</dbReference>
<evidence type="ECO:0000256" key="2">
    <source>
        <dbReference type="ARBA" id="ARBA00022723"/>
    </source>
</evidence>
<name>A0A1G8VDU3_9EURY</name>
<keyword evidence="1 4" id="KW-0533">Nickel</keyword>
<keyword evidence="3 4" id="KW-0862">Zinc</keyword>
<feature type="binding site" evidence="4">
    <location>
        <position position="96"/>
    </location>
    <ligand>
        <name>Zn(2+)</name>
        <dbReference type="ChEBI" id="CHEBI:29105"/>
    </ligand>
</feature>
<comment type="similarity">
    <text evidence="4">Belongs to the HypA/HybF family.</text>
</comment>
<protein>
    <recommendedName>
        <fullName evidence="4">Hydrogenase maturation factor HypA</fullName>
    </recommendedName>
</protein>
<dbReference type="Gene3D" id="3.30.2320.80">
    <property type="match status" value="1"/>
</dbReference>
<feature type="binding site" evidence="4">
    <location>
        <position position="75"/>
    </location>
    <ligand>
        <name>Zn(2+)</name>
        <dbReference type="ChEBI" id="CHEBI:29105"/>
    </ligand>
</feature>
<dbReference type="OrthoDB" id="36835at2157"/>
<feature type="binding site" evidence="4">
    <location>
        <position position="73"/>
    </location>
    <ligand>
        <name>Zn(2+)</name>
        <dbReference type="ChEBI" id="CHEBI:29105"/>
    </ligand>
</feature>
<sequence>MHELSIARSLVEQAVDAAADHGAERIDRLELEIGEATHLNPDQLTFCVETVAAETPAAEADIAVTSVSPEGVCDCGWSGRPAEIQDLPMAVPDLRCPECDSRLELTAGTECRLARISVPETDDTT</sequence>
<evidence type="ECO:0000256" key="1">
    <source>
        <dbReference type="ARBA" id="ARBA00022596"/>
    </source>
</evidence>
<keyword evidence="6" id="KW-1185">Reference proteome</keyword>
<dbReference type="GO" id="GO:0051604">
    <property type="term" value="P:protein maturation"/>
    <property type="evidence" value="ECO:0007669"/>
    <property type="project" value="InterPro"/>
</dbReference>
<feature type="binding site" evidence="4">
    <location>
        <position position="99"/>
    </location>
    <ligand>
        <name>Zn(2+)</name>
        <dbReference type="ChEBI" id="CHEBI:29105"/>
    </ligand>
</feature>
<dbReference type="HAMAP" id="MF_00213">
    <property type="entry name" value="HypA_HybF"/>
    <property type="match status" value="1"/>
</dbReference>
<dbReference type="STRING" id="890420.SAMN05216226_106163"/>
<dbReference type="InterPro" id="IPR000688">
    <property type="entry name" value="HypA/HybF"/>
</dbReference>
<gene>
    <name evidence="4" type="primary">hypA</name>
    <name evidence="5" type="ORF">SAMN05216226_106163</name>
</gene>
<dbReference type="PANTHER" id="PTHR34535:SF3">
    <property type="entry name" value="HYDROGENASE MATURATION FACTOR HYPA"/>
    <property type="match status" value="1"/>
</dbReference>
<comment type="function">
    <text evidence="4">Involved in the maturation of [NiFe] hydrogenases. Required for nickel insertion into the metal center of the hydrogenase.</text>
</comment>
<dbReference type="AlphaFoldDB" id="A0A1G8VDU3"/>
<dbReference type="Pfam" id="PF01155">
    <property type="entry name" value="HypA"/>
    <property type="match status" value="1"/>
</dbReference>
<feature type="binding site" evidence="4">
    <location>
        <position position="2"/>
    </location>
    <ligand>
        <name>Ni(2+)</name>
        <dbReference type="ChEBI" id="CHEBI:49786"/>
    </ligand>
</feature>
<evidence type="ECO:0000256" key="4">
    <source>
        <dbReference type="HAMAP-Rule" id="MF_00213"/>
    </source>
</evidence>
<reference evidence="5 6" key="1">
    <citation type="submission" date="2016-10" db="EMBL/GenBank/DDBJ databases">
        <authorList>
            <person name="de Groot N.N."/>
        </authorList>
    </citation>
    <scope>NUCLEOTIDE SEQUENCE [LARGE SCALE GENOMIC DNA]</scope>
    <source>
        <strain evidence="5 6">IBRC-M10015</strain>
    </source>
</reference>
<dbReference type="Proteomes" id="UP000198856">
    <property type="component" value="Unassembled WGS sequence"/>
</dbReference>
<dbReference type="EMBL" id="FNFC01000006">
    <property type="protein sequence ID" value="SDJ64129.1"/>
    <property type="molecule type" value="Genomic_DNA"/>
</dbReference>
<accession>A0A1G8VDU3</accession>
<proteinExistence type="inferred from homology"/>
<dbReference type="RefSeq" id="WP_176765268.1">
    <property type="nucleotide sequence ID" value="NZ_FNFC01000006.1"/>
</dbReference>
<evidence type="ECO:0000256" key="3">
    <source>
        <dbReference type="ARBA" id="ARBA00022833"/>
    </source>
</evidence>
<dbReference type="PIRSF" id="PIRSF004761">
    <property type="entry name" value="Hydrgn_mat_HypA"/>
    <property type="match status" value="1"/>
</dbReference>
<organism evidence="5 6">
    <name type="scientific">Halovenus aranensis</name>
    <dbReference type="NCBI Taxonomy" id="890420"/>
    <lineage>
        <taxon>Archaea</taxon>
        <taxon>Methanobacteriati</taxon>
        <taxon>Methanobacteriota</taxon>
        <taxon>Stenosarchaea group</taxon>
        <taxon>Halobacteria</taxon>
        <taxon>Halobacteriales</taxon>
        <taxon>Haloarculaceae</taxon>
        <taxon>Halovenus</taxon>
    </lineage>
</organism>
<dbReference type="PANTHER" id="PTHR34535">
    <property type="entry name" value="HYDROGENASE MATURATION FACTOR HYPA"/>
    <property type="match status" value="1"/>
</dbReference>
<keyword evidence="2 4" id="KW-0479">Metal-binding</keyword>